<protein>
    <submittedName>
        <fullName evidence="1">Uncharacterized protein</fullName>
    </submittedName>
</protein>
<gene>
    <name evidence="1" type="ORF">I7I53_01590</name>
</gene>
<evidence type="ECO:0000313" key="1">
    <source>
        <dbReference type="EMBL" id="QSS54124.1"/>
    </source>
</evidence>
<dbReference type="EMBL" id="CP069104">
    <property type="protein sequence ID" value="QSS54124.1"/>
    <property type="molecule type" value="Genomic_DNA"/>
</dbReference>
<accession>A0A8A1LNU5</accession>
<sequence>MMDTRTFIIAARPTQGSRITEYPSDSIEFAHIASAISIALAMLESEQGTAALRDLALGYDDQRLGSCMFSKDAEAAYLFVRPFLQLLRLNFPIVVVDDTIHTQDCLGYHERAVWTGSRESFNPRAQGIHLNGSRVRDMTYAAQRPEQIHRFRMFQFLFATTIVHEAGAHLFITYMTNGRVNTPPQITAPGFGTRLVGESGRFYELVLFGGTTEFYRDSQQDDRQAGVPHQIDADERAWRISPVFIDAVCRYEFTFPFIREGGAIDPSAMQSMGRNSDEHTTNPRDLALLSQQRAVRPTLAQLRGHQVNFAQVKQVPFNPATNLSVIVV</sequence>
<name>A0A8A1LNU5_AJEC8</name>
<reference evidence="1" key="1">
    <citation type="submission" date="2021-01" db="EMBL/GenBank/DDBJ databases">
        <title>Chromosome-level genome assembly of a human fungal pathogen reveals clustering of transcriptionally co-regulated genes.</title>
        <authorList>
            <person name="Voorhies M."/>
            <person name="Cohen S."/>
            <person name="Shea T.P."/>
            <person name="Petrus S."/>
            <person name="Munoz J.F."/>
            <person name="Poplawski S."/>
            <person name="Goldman W.E."/>
            <person name="Michael T."/>
            <person name="Cuomo C.A."/>
            <person name="Sil A."/>
            <person name="Beyhan S."/>
        </authorList>
    </citation>
    <scope>NUCLEOTIDE SEQUENCE</scope>
    <source>
        <strain evidence="1">H88</strain>
    </source>
</reference>
<proteinExistence type="predicted"/>
<dbReference type="Proteomes" id="UP000663419">
    <property type="component" value="Chromosome 3"/>
</dbReference>
<dbReference type="VEuPathDB" id="FungiDB:I7I53_01590"/>
<organism evidence="1 2">
    <name type="scientific">Ajellomyces capsulatus (strain H88)</name>
    <name type="common">Darling's disease fungus</name>
    <name type="synonym">Histoplasma capsulatum</name>
    <dbReference type="NCBI Taxonomy" id="544711"/>
    <lineage>
        <taxon>Eukaryota</taxon>
        <taxon>Fungi</taxon>
        <taxon>Dikarya</taxon>
        <taxon>Ascomycota</taxon>
        <taxon>Pezizomycotina</taxon>
        <taxon>Eurotiomycetes</taxon>
        <taxon>Eurotiomycetidae</taxon>
        <taxon>Onygenales</taxon>
        <taxon>Ajellomycetaceae</taxon>
        <taxon>Histoplasma</taxon>
    </lineage>
</organism>
<dbReference type="AlphaFoldDB" id="A0A8A1LNU5"/>
<evidence type="ECO:0000313" key="2">
    <source>
        <dbReference type="Proteomes" id="UP000663419"/>
    </source>
</evidence>